<accession>A0A9X5CKX1</accession>
<reference evidence="3 4" key="1">
    <citation type="submission" date="2020-01" db="EMBL/GenBank/DDBJ databases">
        <title>Insect and environment-associated Actinomycetes.</title>
        <authorList>
            <person name="Currrie C."/>
            <person name="Chevrette M."/>
            <person name="Carlson C."/>
            <person name="Stubbendieck R."/>
            <person name="Wendt-Pienkowski E."/>
        </authorList>
    </citation>
    <scope>NUCLEOTIDE SEQUENCE [LARGE SCALE GENOMIC DNA]</scope>
    <source>
        <strain evidence="3 4">SID8189</strain>
    </source>
</reference>
<protein>
    <submittedName>
        <fullName evidence="3">Tetratricopeptide repeat protein</fullName>
    </submittedName>
</protein>
<dbReference type="InterPro" id="IPR002182">
    <property type="entry name" value="NB-ARC"/>
</dbReference>
<dbReference type="InterPro" id="IPR027417">
    <property type="entry name" value="P-loop_NTPase"/>
</dbReference>
<dbReference type="Proteomes" id="UP000471745">
    <property type="component" value="Unassembled WGS sequence"/>
</dbReference>
<name>A0A9X5CKX1_9ACTN</name>
<dbReference type="Pfam" id="PF13374">
    <property type="entry name" value="TPR_10"/>
    <property type="match status" value="1"/>
</dbReference>
<evidence type="ECO:0000256" key="1">
    <source>
        <dbReference type="SAM" id="MobiDB-lite"/>
    </source>
</evidence>
<feature type="non-terminal residue" evidence="3">
    <location>
        <position position="724"/>
    </location>
</feature>
<organism evidence="3 4">
    <name type="scientific">Actinospica acidiphila</name>
    <dbReference type="NCBI Taxonomy" id="304899"/>
    <lineage>
        <taxon>Bacteria</taxon>
        <taxon>Bacillati</taxon>
        <taxon>Actinomycetota</taxon>
        <taxon>Actinomycetes</taxon>
        <taxon>Catenulisporales</taxon>
        <taxon>Actinospicaceae</taxon>
        <taxon>Actinospica</taxon>
    </lineage>
</organism>
<proteinExistence type="predicted"/>
<dbReference type="Gene3D" id="3.40.50.300">
    <property type="entry name" value="P-loop containing nucleotide triphosphate hydrolases"/>
    <property type="match status" value="1"/>
</dbReference>
<dbReference type="GO" id="GO:0043531">
    <property type="term" value="F:ADP binding"/>
    <property type="evidence" value="ECO:0007669"/>
    <property type="project" value="InterPro"/>
</dbReference>
<dbReference type="RefSeq" id="WP_163088858.1">
    <property type="nucleotide sequence ID" value="NZ_JAAGNA010000470.1"/>
</dbReference>
<dbReference type="EMBL" id="JAAGNA010000470">
    <property type="protein sequence ID" value="NEC49583.1"/>
    <property type="molecule type" value="Genomic_DNA"/>
</dbReference>
<dbReference type="Gene3D" id="1.25.40.10">
    <property type="entry name" value="Tetratricopeptide repeat domain"/>
    <property type="match status" value="2"/>
</dbReference>
<dbReference type="PANTHER" id="PTHR46082:SF6">
    <property type="entry name" value="AAA+ ATPASE DOMAIN-CONTAINING PROTEIN-RELATED"/>
    <property type="match status" value="1"/>
</dbReference>
<dbReference type="SUPFAM" id="SSF52540">
    <property type="entry name" value="P-loop containing nucleoside triphosphate hydrolases"/>
    <property type="match status" value="1"/>
</dbReference>
<dbReference type="SUPFAM" id="SSF48452">
    <property type="entry name" value="TPR-like"/>
    <property type="match status" value="3"/>
</dbReference>
<dbReference type="Pfam" id="PF00931">
    <property type="entry name" value="NB-ARC"/>
    <property type="match status" value="1"/>
</dbReference>
<feature type="region of interest" description="Disordered" evidence="1">
    <location>
        <begin position="1"/>
        <end position="20"/>
    </location>
</feature>
<gene>
    <name evidence="3" type="ORF">G3I18_13500</name>
</gene>
<dbReference type="InterPro" id="IPR011990">
    <property type="entry name" value="TPR-like_helical_dom_sf"/>
</dbReference>
<comment type="caution">
    <text evidence="3">The sequence shown here is derived from an EMBL/GenBank/DDBJ whole genome shotgun (WGS) entry which is preliminary data.</text>
</comment>
<keyword evidence="4" id="KW-1185">Reference proteome</keyword>
<evidence type="ECO:0000313" key="3">
    <source>
        <dbReference type="EMBL" id="NEC49583.1"/>
    </source>
</evidence>
<evidence type="ECO:0000313" key="4">
    <source>
        <dbReference type="Proteomes" id="UP000471745"/>
    </source>
</evidence>
<dbReference type="CDD" id="cd01983">
    <property type="entry name" value="SIMIBI"/>
    <property type="match status" value="1"/>
</dbReference>
<dbReference type="AlphaFoldDB" id="A0A9X5CKX1"/>
<evidence type="ECO:0000259" key="2">
    <source>
        <dbReference type="Pfam" id="PF00931"/>
    </source>
</evidence>
<dbReference type="InterPro" id="IPR019734">
    <property type="entry name" value="TPR_rpt"/>
</dbReference>
<dbReference type="Pfam" id="PF13424">
    <property type="entry name" value="TPR_12"/>
    <property type="match status" value="2"/>
</dbReference>
<dbReference type="SMART" id="SM00028">
    <property type="entry name" value="TPR"/>
    <property type="match status" value="3"/>
</dbReference>
<dbReference type="InterPro" id="IPR053137">
    <property type="entry name" value="NLR-like"/>
</dbReference>
<dbReference type="PANTHER" id="PTHR46082">
    <property type="entry name" value="ATP/GTP-BINDING PROTEIN-RELATED"/>
    <property type="match status" value="1"/>
</dbReference>
<sequence>MVMGETGQRRARQQAQAHGDVTQVAGDMHVHPAPVQGPSVEWPVWVGDVPRPAAAFQPRTQVRKKVKAARGRGSDVVLSGAGGVGKSQLAAALARELRDQERSGEAGLDVLVWVRATVTDQVISAYAKAAKRLHLPGVSSDDEERAARLFLRWLAATEQQWLVVLDDITDPVSVRDWWPDSGAGRGWVLATSRREDAQLSGEGRALIRLGLYTDSEARAYLQRRLTDAGHAHLHDPGRADEMAAELGHLPLALGHAAAYLINKRPTMADYLTLLRDTSNRLSDLLPVSADAEGYGRPITASLLISLDAVEEADTSRLARPLLHLASLMDPLGHPVTVWSTSEALGYLRTARPPQRRWLRKYHPPVTDIEVHNALEYLRIYALITQDTATAPLRMHALTARAVRETIPPDTLPATARTAADAITKLWPRHDHEERELAALLRANVVHLDQLTRPALWQPTTHPCIYRVSSSLTDAGLYQHAIEYDQGLFRQNNEFHGPDHPDTITARHNLAVSYRDAGLIQDALDLRERVLADRDRILGTDHPATLNARHNLANSYHDAGRFQEAHYLREQVLADYERVLGADHPATLDARHNLAASYSGAGRIQEALDLCERVLADYERVLGTDHPATLDALNNLANSYDDAGRIQEALDLRERVLADYERVLGADHPATLDARHNLAASYSGAGRIQEAVDLCEQVLADYERVLGTDHPDTFTALNNLANSYD</sequence>
<feature type="domain" description="NB-ARC" evidence="2">
    <location>
        <begin position="75"/>
        <end position="196"/>
    </location>
</feature>
<dbReference type="PRINTS" id="PR00381">
    <property type="entry name" value="KINESINLIGHT"/>
</dbReference>